<keyword evidence="2" id="KW-0677">Repeat</keyword>
<keyword evidence="1" id="KW-0880">Kelch repeat</keyword>
<dbReference type="InterPro" id="IPR002909">
    <property type="entry name" value="IPT_dom"/>
</dbReference>
<feature type="domain" description="IPT/TIG" evidence="3">
    <location>
        <begin position="144"/>
        <end position="217"/>
    </location>
</feature>
<dbReference type="RefSeq" id="WP_350409939.1">
    <property type="nucleotide sequence ID" value="NZ_JBEOKT010000001.1"/>
</dbReference>
<proteinExistence type="predicted"/>
<reference evidence="4 5" key="1">
    <citation type="submission" date="2024-06" db="EMBL/GenBank/DDBJ databases">
        <title>Pontibacter populi HYL7-15.</title>
        <authorList>
            <person name="Kim M.K."/>
        </authorList>
    </citation>
    <scope>NUCLEOTIDE SEQUENCE [LARGE SCALE GENOMIC DNA]</scope>
    <source>
        <strain evidence="4 5">HYL7-15</strain>
    </source>
</reference>
<protein>
    <submittedName>
        <fullName evidence="4">IPT/TIG domain-containing protein</fullName>
    </submittedName>
</protein>
<comment type="caution">
    <text evidence="4">The sequence shown here is derived from an EMBL/GenBank/DDBJ whole genome shotgun (WGS) entry which is preliminary data.</text>
</comment>
<evidence type="ECO:0000256" key="2">
    <source>
        <dbReference type="ARBA" id="ARBA00022737"/>
    </source>
</evidence>
<dbReference type="Proteomes" id="UP001476807">
    <property type="component" value="Unassembled WGS sequence"/>
</dbReference>
<evidence type="ECO:0000259" key="3">
    <source>
        <dbReference type="Pfam" id="PF01833"/>
    </source>
</evidence>
<dbReference type="InterPro" id="IPR015915">
    <property type="entry name" value="Kelch-typ_b-propeller"/>
</dbReference>
<gene>
    <name evidence="4" type="ORF">ABS362_00115</name>
</gene>
<sequence length="541" mass="59795">MFAALCLWSCSEEEEMIGPLRKSDKTVINTRPPFFITVDSAELRAEILETGPLPIVEAGFILSQDPEPTPETGILFKVSEGGKAGPYSIVAKNLDANKKYYYRFYAKDKEQVHWGSTQAFITSTITINRVSYINSAVETDFYEGGAGNSMTIHGTNFSSKPDENILKIGDIVVPVNSVYISNDLDQDAILFFTIPQHITAGEYEVSVTRAGQTVKAPELLRILQGKWKRLQDLNIGLNIGLNRSGASAFSLNDKGYIAGLLPYLPVKVYQYTSGADNWNKLPININTYHEFQTAFGLNGKIYAGAVAPNYNNTTQNLYEIQLHAIDPVTGVQEQKLSPPIFYQYSNVNISSFTIGNHAYIGGGDYTINSWGNRVVRKDFYQYTPVTDSWTRIADFPGTSTSNAVTFEINGTAYLVAPTHNNKVLPEVWAYNPGTNTWSQKKDFPGQLKSGMTGYAIGQAGYVIGGTVNLSIYSYNGPDKRDFWQYSPATDTWQEVASFDGVGSGINGEGMVSFALNGKAYAVYQHNKFYNTSSVWEYTPAP</sequence>
<dbReference type="Gene3D" id="2.60.40.10">
    <property type="entry name" value="Immunoglobulins"/>
    <property type="match status" value="1"/>
</dbReference>
<evidence type="ECO:0000256" key="1">
    <source>
        <dbReference type="ARBA" id="ARBA00022441"/>
    </source>
</evidence>
<accession>A0ABV1RNH4</accession>
<keyword evidence="5" id="KW-1185">Reference proteome</keyword>
<dbReference type="Pfam" id="PF01833">
    <property type="entry name" value="TIG"/>
    <property type="match status" value="1"/>
</dbReference>
<dbReference type="SUPFAM" id="SSF117281">
    <property type="entry name" value="Kelch motif"/>
    <property type="match status" value="1"/>
</dbReference>
<dbReference type="EMBL" id="JBEOKT010000001">
    <property type="protein sequence ID" value="MER2995924.1"/>
    <property type="molecule type" value="Genomic_DNA"/>
</dbReference>
<evidence type="ECO:0000313" key="4">
    <source>
        <dbReference type="EMBL" id="MER2995924.1"/>
    </source>
</evidence>
<evidence type="ECO:0000313" key="5">
    <source>
        <dbReference type="Proteomes" id="UP001476807"/>
    </source>
</evidence>
<name>A0ABV1RNH4_9BACT</name>
<dbReference type="PANTHER" id="PTHR45632">
    <property type="entry name" value="LD33804P"/>
    <property type="match status" value="1"/>
</dbReference>
<dbReference type="InterPro" id="IPR013783">
    <property type="entry name" value="Ig-like_fold"/>
</dbReference>
<dbReference type="Gene3D" id="2.120.10.80">
    <property type="entry name" value="Kelch-type beta propeller"/>
    <property type="match status" value="1"/>
</dbReference>
<dbReference type="PANTHER" id="PTHR45632:SF3">
    <property type="entry name" value="KELCH-LIKE PROTEIN 32"/>
    <property type="match status" value="1"/>
</dbReference>
<organism evidence="4 5">
    <name type="scientific">Pontibacter populi</name>
    <dbReference type="NCBI Taxonomy" id="890055"/>
    <lineage>
        <taxon>Bacteria</taxon>
        <taxon>Pseudomonadati</taxon>
        <taxon>Bacteroidota</taxon>
        <taxon>Cytophagia</taxon>
        <taxon>Cytophagales</taxon>
        <taxon>Hymenobacteraceae</taxon>
        <taxon>Pontibacter</taxon>
    </lineage>
</organism>